<evidence type="ECO:0000256" key="2">
    <source>
        <dbReference type="ARBA" id="ARBA00005386"/>
    </source>
</evidence>
<keyword evidence="6" id="KW-0677">Repeat</keyword>
<dbReference type="InterPro" id="IPR051939">
    <property type="entry name" value="Glycosyltr_41/O-GlcNAc_trsf"/>
</dbReference>
<accession>A0A212JPU8</accession>
<dbReference type="Pfam" id="PF14559">
    <property type="entry name" value="TPR_19"/>
    <property type="match status" value="1"/>
</dbReference>
<evidence type="ECO:0000256" key="3">
    <source>
        <dbReference type="ARBA" id="ARBA00011970"/>
    </source>
</evidence>
<evidence type="ECO:0000259" key="9">
    <source>
        <dbReference type="Pfam" id="PF13844"/>
    </source>
</evidence>
<dbReference type="Gene3D" id="1.25.40.10">
    <property type="entry name" value="Tetratricopeptide repeat domain"/>
    <property type="match status" value="1"/>
</dbReference>
<dbReference type="SMART" id="SM00028">
    <property type="entry name" value="TPR"/>
    <property type="match status" value="5"/>
</dbReference>
<dbReference type="AlphaFoldDB" id="A0A212JPU8"/>
<dbReference type="GO" id="GO:0097363">
    <property type="term" value="F:protein O-acetylglucosaminyltransferase activity"/>
    <property type="evidence" value="ECO:0007669"/>
    <property type="project" value="UniProtKB-EC"/>
</dbReference>
<proteinExistence type="inferred from homology"/>
<organism evidence="10">
    <name type="scientific">uncultured Alphaproteobacteria bacterium</name>
    <dbReference type="NCBI Taxonomy" id="91750"/>
    <lineage>
        <taxon>Bacteria</taxon>
        <taxon>Pseudomonadati</taxon>
        <taxon>Pseudomonadota</taxon>
        <taxon>Alphaproteobacteria</taxon>
        <taxon>environmental samples</taxon>
    </lineage>
</organism>
<dbReference type="PANTHER" id="PTHR44835">
    <property type="entry name" value="UDP-N-ACETYLGLUCOSAMINE--PEPTIDE N-ACETYLGLUCOSAMINYLTRANSFERASE SPINDLY-RELATED"/>
    <property type="match status" value="1"/>
</dbReference>
<feature type="repeat" description="TPR" evidence="8">
    <location>
        <begin position="85"/>
        <end position="118"/>
    </location>
</feature>
<reference evidence="10" key="1">
    <citation type="submission" date="2016-04" db="EMBL/GenBank/DDBJ databases">
        <authorList>
            <person name="Evans L.H."/>
            <person name="Alamgir A."/>
            <person name="Owens N."/>
            <person name="Weber N.D."/>
            <person name="Virtaneva K."/>
            <person name="Barbian K."/>
            <person name="Babar A."/>
            <person name="Rosenke K."/>
        </authorList>
    </citation>
    <scope>NUCLEOTIDE SEQUENCE</scope>
    <source>
        <strain evidence="10">86</strain>
    </source>
</reference>
<keyword evidence="5" id="KW-0808">Transferase</keyword>
<dbReference type="EMBL" id="FLUO01000001">
    <property type="protein sequence ID" value="SBW01355.1"/>
    <property type="molecule type" value="Genomic_DNA"/>
</dbReference>
<evidence type="ECO:0000256" key="1">
    <source>
        <dbReference type="ARBA" id="ARBA00004922"/>
    </source>
</evidence>
<sequence length="796" mass="85540">MTAESFFAEDLFRHAATPGFAPAWRRLHMGDADGAAFFADGLADAPAAALAQLRAAIALARGDAAAAAAVLGAALAEIDDLAAIADLSFQLGVCARALGDVAAARAAFARAARLRPDRAATWAALARAARAGGDAAAAREALDDGLARFPDDADLRNVSVAWHLAAKRYADALAEADELAARDADAGRHPFALANRGNALLGLRRFDEADAAFAAALDAAPDLFEGIFGRAVVACETGDNAAAAKGLVRALELRPKFREARLRLAEIHARRSDLEAGEAVLRALAADEPDCYDAHFRLAINLREQRRNDEAEFHARRALALDPDAADLNDLLAVLELHRGAFADALERFAVAAAQSVPFAHRYAENRLYALHYDADRSPADLFAAHVAFGARFDGRGDDPARRFVNPPDPERRLKIGYISPDFRVHSVAFFAMGMFEHHDRAAVEVFAYSLSRTRDVLSEWIEAYTDHWRDISHLTPDEARARIAADGIDILVDLAGHTANNGLAVMHRRAAPVQASYIGYPDTTGMASVDYRIVDAITDPSDSADAFATETLVRLPRTFLAYRPEPGRATVAAGPSATGAPFTFGTFNTAPKLNDRVFDAWAEILKGVPAARLLMKAQQFGSASARAWVNDAFAARGVPPERLALHGFSRTVGDHLALYREIDLALDTFPYNGTTTTCEAFSMGVPVLGLAGDRHCARVGASLISSLGLADGFLAETEADYVRRAIAWAGRRAELAALRPEVCRRLLASPLCDRAGLARALEAAYREMWRRWCAEGPRCGLGPSRFEGELACASI</sequence>
<name>A0A212JPU8_9PROT</name>
<dbReference type="InterPro" id="IPR019734">
    <property type="entry name" value="TPR_rpt"/>
</dbReference>
<dbReference type="InterPro" id="IPR011990">
    <property type="entry name" value="TPR-like_helical_dom_sf"/>
</dbReference>
<dbReference type="Pfam" id="PF13844">
    <property type="entry name" value="Glyco_transf_41"/>
    <property type="match status" value="2"/>
</dbReference>
<dbReference type="PANTHER" id="PTHR44835:SF1">
    <property type="entry name" value="PROTEIN O-GLCNAC TRANSFERASE"/>
    <property type="match status" value="1"/>
</dbReference>
<dbReference type="SUPFAM" id="SSF48452">
    <property type="entry name" value="TPR-like"/>
    <property type="match status" value="2"/>
</dbReference>
<dbReference type="EC" id="2.4.1.255" evidence="3"/>
<dbReference type="Gene3D" id="3.40.50.11380">
    <property type="match status" value="1"/>
</dbReference>
<gene>
    <name evidence="10" type="ORF">KL86APRO_11416</name>
</gene>
<dbReference type="Gene3D" id="3.40.50.2000">
    <property type="entry name" value="Glycogen Phosphorylase B"/>
    <property type="match status" value="1"/>
</dbReference>
<comment type="similarity">
    <text evidence="2">Belongs to the glycosyltransferase 41 family. O-GlcNAc transferase subfamily.</text>
</comment>
<protein>
    <recommendedName>
        <fullName evidence="3">protein O-GlcNAc transferase</fullName>
        <ecNumber evidence="3">2.4.1.255</ecNumber>
    </recommendedName>
</protein>
<evidence type="ECO:0000256" key="7">
    <source>
        <dbReference type="ARBA" id="ARBA00022803"/>
    </source>
</evidence>
<evidence type="ECO:0000256" key="8">
    <source>
        <dbReference type="PROSITE-ProRule" id="PRU00339"/>
    </source>
</evidence>
<feature type="domain" description="O-GlcNAc transferase C-terminal" evidence="9">
    <location>
        <begin position="585"/>
        <end position="754"/>
    </location>
</feature>
<dbReference type="InterPro" id="IPR029489">
    <property type="entry name" value="OGT/SEC/SPY_C"/>
</dbReference>
<keyword evidence="4" id="KW-0328">Glycosyltransferase</keyword>
<keyword evidence="7 8" id="KW-0802">TPR repeat</keyword>
<evidence type="ECO:0000256" key="6">
    <source>
        <dbReference type="ARBA" id="ARBA00022737"/>
    </source>
</evidence>
<evidence type="ECO:0000313" key="10">
    <source>
        <dbReference type="EMBL" id="SBW01355.1"/>
    </source>
</evidence>
<evidence type="ECO:0000256" key="4">
    <source>
        <dbReference type="ARBA" id="ARBA00022676"/>
    </source>
</evidence>
<comment type="pathway">
    <text evidence="1">Protein modification; protein glycosylation.</text>
</comment>
<dbReference type="PROSITE" id="PS50005">
    <property type="entry name" value="TPR"/>
    <property type="match status" value="1"/>
</dbReference>
<evidence type="ECO:0000256" key="5">
    <source>
        <dbReference type="ARBA" id="ARBA00022679"/>
    </source>
</evidence>
<dbReference type="Pfam" id="PF13432">
    <property type="entry name" value="TPR_16"/>
    <property type="match status" value="2"/>
</dbReference>
<feature type="domain" description="O-GlcNAc transferase C-terminal" evidence="9">
    <location>
        <begin position="410"/>
        <end position="561"/>
    </location>
</feature>